<dbReference type="CDD" id="cd00093">
    <property type="entry name" value="HTH_XRE"/>
    <property type="match status" value="1"/>
</dbReference>
<proteinExistence type="predicted"/>
<comment type="caution">
    <text evidence="2">The sequence shown here is derived from an EMBL/GenBank/DDBJ whole genome shotgun (WGS) entry which is preliminary data.</text>
</comment>
<dbReference type="PROSITE" id="PS50943">
    <property type="entry name" value="HTH_CROC1"/>
    <property type="match status" value="1"/>
</dbReference>
<dbReference type="InterPro" id="IPR010982">
    <property type="entry name" value="Lambda_DNA-bd_dom_sf"/>
</dbReference>
<evidence type="ECO:0000313" key="2">
    <source>
        <dbReference type="EMBL" id="MFC4746909.1"/>
    </source>
</evidence>
<feature type="domain" description="HTH cro/C1-type" evidence="1">
    <location>
        <begin position="18"/>
        <end position="75"/>
    </location>
</feature>
<evidence type="ECO:0000313" key="3">
    <source>
        <dbReference type="Proteomes" id="UP001595935"/>
    </source>
</evidence>
<dbReference type="InterPro" id="IPR001387">
    <property type="entry name" value="Cro/C1-type_HTH"/>
</dbReference>
<reference evidence="3" key="1">
    <citation type="journal article" date="2019" name="Int. J. Syst. Evol. Microbiol.">
        <title>The Global Catalogue of Microorganisms (GCM) 10K type strain sequencing project: providing services to taxonomists for standard genome sequencing and annotation.</title>
        <authorList>
            <consortium name="The Broad Institute Genomics Platform"/>
            <consortium name="The Broad Institute Genome Sequencing Center for Infectious Disease"/>
            <person name="Wu L."/>
            <person name="Ma J."/>
        </authorList>
    </citation>
    <scope>NUCLEOTIDE SEQUENCE [LARGE SCALE GENOMIC DNA]</scope>
    <source>
        <strain evidence="3">WYCCWR 13023</strain>
    </source>
</reference>
<protein>
    <submittedName>
        <fullName evidence="2">Helix-turn-helix domain-containing protein</fullName>
    </submittedName>
</protein>
<name>A0ABV9PA15_9FLAO</name>
<accession>A0ABV9PA15</accession>
<keyword evidence="3" id="KW-1185">Reference proteome</keyword>
<evidence type="ECO:0000259" key="1">
    <source>
        <dbReference type="PROSITE" id="PS50943"/>
    </source>
</evidence>
<sequence length="135" mass="15621">MVIEIIISELDFHLIEKVRELRIKSKLSQVALAHKIGVSEGYIGNIENHKQNHKLNIRLLNRIALALELKSYIDLFPSKICSNDLVKIRLSLIDKEKNKNENTSPEKIERFSNVSITPLSENEIIEYETVKRSKK</sequence>
<organism evidence="2 3">
    <name type="scientific">Flavobacterium branchiicola</name>
    <dbReference type="NCBI Taxonomy" id="1114875"/>
    <lineage>
        <taxon>Bacteria</taxon>
        <taxon>Pseudomonadati</taxon>
        <taxon>Bacteroidota</taxon>
        <taxon>Flavobacteriia</taxon>
        <taxon>Flavobacteriales</taxon>
        <taxon>Flavobacteriaceae</taxon>
        <taxon>Flavobacterium</taxon>
    </lineage>
</organism>
<gene>
    <name evidence="2" type="ORF">ACFO5S_05605</name>
</gene>
<dbReference type="Proteomes" id="UP001595935">
    <property type="component" value="Unassembled WGS sequence"/>
</dbReference>
<dbReference type="Pfam" id="PF01381">
    <property type="entry name" value="HTH_3"/>
    <property type="match status" value="1"/>
</dbReference>
<dbReference type="EMBL" id="JBHSGV010000002">
    <property type="protein sequence ID" value="MFC4746909.1"/>
    <property type="molecule type" value="Genomic_DNA"/>
</dbReference>
<dbReference type="SMART" id="SM00530">
    <property type="entry name" value="HTH_XRE"/>
    <property type="match status" value="1"/>
</dbReference>
<dbReference type="SUPFAM" id="SSF47413">
    <property type="entry name" value="lambda repressor-like DNA-binding domains"/>
    <property type="match status" value="1"/>
</dbReference>
<dbReference type="Gene3D" id="1.10.260.40">
    <property type="entry name" value="lambda repressor-like DNA-binding domains"/>
    <property type="match status" value="1"/>
</dbReference>
<dbReference type="RefSeq" id="WP_213255923.1">
    <property type="nucleotide sequence ID" value="NZ_JAGYWA010000002.1"/>
</dbReference>